<name>A0A4S3K2B7_9GAMM</name>
<proteinExistence type="predicted"/>
<reference evidence="1 2" key="1">
    <citation type="submission" date="2019-03" db="EMBL/GenBank/DDBJ databases">
        <title>Genomic Encyclopedia of Type Strains, Phase IV (KMG-IV): sequencing the most valuable type-strain genomes for metagenomic binning, comparative biology and taxonomic classification.</title>
        <authorList>
            <person name="Goeker M."/>
        </authorList>
    </citation>
    <scope>NUCLEOTIDE SEQUENCE [LARGE SCALE GENOMIC DNA]</scope>
    <source>
        <strain evidence="1 2">DSM 26377</strain>
    </source>
</reference>
<dbReference type="Proteomes" id="UP000295341">
    <property type="component" value="Unassembled WGS sequence"/>
</dbReference>
<dbReference type="EMBL" id="SOBT01000010">
    <property type="protein sequence ID" value="TDU26457.1"/>
    <property type="molecule type" value="Genomic_DNA"/>
</dbReference>
<dbReference type="AlphaFoldDB" id="A0A4S3K2B7"/>
<keyword evidence="2" id="KW-1185">Reference proteome</keyword>
<protein>
    <recommendedName>
        <fullName evidence="3">DUF3108 domain-containing protein</fullName>
    </recommendedName>
</protein>
<comment type="caution">
    <text evidence="1">The sequence shown here is derived from an EMBL/GenBank/DDBJ whole genome shotgun (WGS) entry which is preliminary data.</text>
</comment>
<evidence type="ECO:0008006" key="3">
    <source>
        <dbReference type="Google" id="ProtNLM"/>
    </source>
</evidence>
<evidence type="ECO:0000313" key="1">
    <source>
        <dbReference type="EMBL" id="TDU26457.1"/>
    </source>
</evidence>
<organism evidence="1 2">
    <name type="scientific">Panacagrimonas perspica</name>
    <dbReference type="NCBI Taxonomy" id="381431"/>
    <lineage>
        <taxon>Bacteria</taxon>
        <taxon>Pseudomonadati</taxon>
        <taxon>Pseudomonadota</taxon>
        <taxon>Gammaproteobacteria</taxon>
        <taxon>Nevskiales</taxon>
        <taxon>Nevskiaceae</taxon>
        <taxon>Panacagrimonas</taxon>
    </lineage>
</organism>
<sequence>MRVQPADRGPFVCIIRLPEPAIRAPECGGRYDVPPVHASLRMPAMTRALLLASLLAFAPLVTQAADITARFYGHAYDLKTNRYLYTEVHEQKLSGDKWLGGSIKYFGPDGVLLGEKKLDFSVSPFVPTYDYKLPALQYEEAIVSVGADEIAMSKSNHGKQKTATVPNKEPIAADSGFHTFLRTHFKELLDGKTVPFTFVAAGNLDSYKFRAKRIEDTTFEGKKAVRFLVEANSLLRIVAPNLEVTYDPEQERLLEYRGPSNVIDPVTDKVYEARIIYPAQPPADAPKNLPPLG</sequence>
<gene>
    <name evidence="1" type="ORF">DFR24_3482</name>
</gene>
<evidence type="ECO:0000313" key="2">
    <source>
        <dbReference type="Proteomes" id="UP000295341"/>
    </source>
</evidence>
<accession>A0A4S3K2B7</accession>